<evidence type="ECO:0000313" key="3">
    <source>
        <dbReference type="Proteomes" id="UP001500897"/>
    </source>
</evidence>
<name>A0ABN2WZ77_9ACTN</name>
<sequence>MPENLTSSSTELEEEGLLVARRRVTAARSRFEMPSDGGSTGVTDTND</sequence>
<protein>
    <submittedName>
        <fullName evidence="2">Uncharacterized protein</fullName>
    </submittedName>
</protein>
<gene>
    <name evidence="2" type="ORF">GCM10009759_36470</name>
</gene>
<organism evidence="2 3">
    <name type="scientific">Kitasatospora saccharophila</name>
    <dbReference type="NCBI Taxonomy" id="407973"/>
    <lineage>
        <taxon>Bacteria</taxon>
        <taxon>Bacillati</taxon>
        <taxon>Actinomycetota</taxon>
        <taxon>Actinomycetes</taxon>
        <taxon>Kitasatosporales</taxon>
        <taxon>Streptomycetaceae</taxon>
        <taxon>Kitasatospora</taxon>
    </lineage>
</organism>
<dbReference type="EMBL" id="BAAANS010000023">
    <property type="protein sequence ID" value="GAA2102153.1"/>
    <property type="molecule type" value="Genomic_DNA"/>
</dbReference>
<evidence type="ECO:0000313" key="2">
    <source>
        <dbReference type="EMBL" id="GAA2102153.1"/>
    </source>
</evidence>
<reference evidence="2 3" key="1">
    <citation type="journal article" date="2019" name="Int. J. Syst. Evol. Microbiol.">
        <title>The Global Catalogue of Microorganisms (GCM) 10K type strain sequencing project: providing services to taxonomists for standard genome sequencing and annotation.</title>
        <authorList>
            <consortium name="The Broad Institute Genomics Platform"/>
            <consortium name="The Broad Institute Genome Sequencing Center for Infectious Disease"/>
            <person name="Wu L."/>
            <person name="Ma J."/>
        </authorList>
    </citation>
    <scope>NUCLEOTIDE SEQUENCE [LARGE SCALE GENOMIC DNA]</scope>
    <source>
        <strain evidence="2 3">JCM 14559</strain>
    </source>
</reference>
<comment type="caution">
    <text evidence="2">The sequence shown here is derived from an EMBL/GenBank/DDBJ whole genome shotgun (WGS) entry which is preliminary data.</text>
</comment>
<evidence type="ECO:0000256" key="1">
    <source>
        <dbReference type="SAM" id="MobiDB-lite"/>
    </source>
</evidence>
<keyword evidence="3" id="KW-1185">Reference proteome</keyword>
<proteinExistence type="predicted"/>
<dbReference type="RefSeq" id="WP_344553295.1">
    <property type="nucleotide sequence ID" value="NZ_BAAANS010000023.1"/>
</dbReference>
<feature type="region of interest" description="Disordered" evidence="1">
    <location>
        <begin position="26"/>
        <end position="47"/>
    </location>
</feature>
<accession>A0ABN2WZ77</accession>
<dbReference type="Proteomes" id="UP001500897">
    <property type="component" value="Unassembled WGS sequence"/>
</dbReference>